<dbReference type="Gene3D" id="6.20.210.20">
    <property type="entry name" value="THAP domain"/>
    <property type="match status" value="1"/>
</dbReference>
<dbReference type="Proteomes" id="UP001160148">
    <property type="component" value="Unassembled WGS sequence"/>
</dbReference>
<evidence type="ECO:0000259" key="6">
    <source>
        <dbReference type="PROSITE" id="PS50950"/>
    </source>
</evidence>
<dbReference type="SUPFAM" id="SSF57716">
    <property type="entry name" value="Glucocorticoid receptor-like (DNA-binding domain)"/>
    <property type="match status" value="1"/>
</dbReference>
<protein>
    <recommendedName>
        <fullName evidence="6">THAP-type domain-containing protein</fullName>
    </recommendedName>
</protein>
<dbReference type="InterPro" id="IPR006612">
    <property type="entry name" value="THAP_Znf"/>
</dbReference>
<dbReference type="InterPro" id="IPR048367">
    <property type="entry name" value="TNP-like_RNaseH_C"/>
</dbReference>
<dbReference type="PANTHER" id="PTHR47577:SF2">
    <property type="entry name" value="THAP DOMAIN CONTAINING 9"/>
    <property type="match status" value="1"/>
</dbReference>
<keyword evidence="4 5" id="KW-0238">DNA-binding</keyword>
<dbReference type="InterPro" id="IPR038441">
    <property type="entry name" value="THAP_Znf_sf"/>
</dbReference>
<sequence>MVHRCVVCKAHDNPKTGDMTLSFHLFPRDVTLRQKWMDSLGLTSVSNWHQLCSKHFDINCFKNINGYKRKLWPTAVPSSCTTQFEVVHQIGSPDTINVADSIENNENPEANISSCTTQFEVVHQICTPGATNVEKLIENNENPEEHNITILDTSFNKSFSDCSVIATPTKKRKILNSTRVGDLSIENFSTPKRAKKHLNVIKSTISSLRRKNKLLNQKNRRLQQKVYSFNGLLNVLKKKSLISEIAADNLKALGSDVLEKLVKNGLSGSKQCCYSKELKQFSVTLQYYSPKAYLYVRKTFNNLLPNPRTLRRWYMVVDGNPGFTMESFESISKMAKDRSICCNLVIDEMCIRRHVEMDSQRKIHGYINMGAEYSYDNDNIPEAKNALVFLVVGINGYWKMPIAYFLIDGLSGKERANLLKKAIELLCETGVTLCSVTFDGAKVNLKMCTELGASFSIENPRPYLLNDKQDKLFCFYDPAHMLKLIRNAWNNRNIIKNSKGEEINWKYVKKLYELEQKEGLRLGTKLTKRHINFHNEIMNVRLAAQTLSNSVADALTYLSQNNDEFTKAGPTSEFIKYINNAFDILNSRNKFSTKPYGKAISDETIPFYTDFINKFIIYIKGLEFSDGKKIINSNRNTGFVGMIMSLTNAVEMFSDLRSKGKINYLITYKISQDHIETTFSAIRSRLGYNNNPTCKQFKAAYKRILVHNEIVGSEFGNCSILDNTKMLTVNSCVEEKQINDTCKPEVHLLDHDYFESYMNISKYVGDTSQYIAGFVIKKILKSITCSMCQASLITNNSNYNRNTLISIKNRGSLIFPSKSVVLVCQETERLIRSYPPTYFNSNKNKLYLLVKIKQNLYKYNRELFSNCPDQESFLDTHKDQIIKLIVFKYVDIRVFHEVRKVNDTNIKSGRSRAKFTKMVLFNHE</sequence>
<keyword evidence="3" id="KW-0862">Zinc</keyword>
<evidence type="ECO:0000256" key="4">
    <source>
        <dbReference type="ARBA" id="ARBA00023125"/>
    </source>
</evidence>
<dbReference type="Pfam" id="PF21788">
    <property type="entry name" value="TNP-like_GBD"/>
    <property type="match status" value="1"/>
</dbReference>
<dbReference type="PROSITE" id="PS50950">
    <property type="entry name" value="ZF_THAP"/>
    <property type="match status" value="1"/>
</dbReference>
<dbReference type="Pfam" id="PF05485">
    <property type="entry name" value="THAP"/>
    <property type="match status" value="1"/>
</dbReference>
<dbReference type="SMART" id="SM00980">
    <property type="entry name" value="THAP"/>
    <property type="match status" value="1"/>
</dbReference>
<reference evidence="7 8" key="1">
    <citation type="submission" date="2023-01" db="EMBL/GenBank/DDBJ databases">
        <authorList>
            <person name="Whitehead M."/>
        </authorList>
    </citation>
    <scope>NUCLEOTIDE SEQUENCE [LARGE SCALE GENOMIC DNA]</scope>
</reference>
<evidence type="ECO:0000313" key="7">
    <source>
        <dbReference type="EMBL" id="CAI6349999.1"/>
    </source>
</evidence>
<evidence type="ECO:0000256" key="2">
    <source>
        <dbReference type="ARBA" id="ARBA00022771"/>
    </source>
</evidence>
<comment type="caution">
    <text evidence="7">The sequence shown here is derived from an EMBL/GenBank/DDBJ whole genome shotgun (WGS) entry which is preliminary data.</text>
</comment>
<evidence type="ECO:0000313" key="8">
    <source>
        <dbReference type="Proteomes" id="UP001160148"/>
    </source>
</evidence>
<dbReference type="Pfam" id="PF21787">
    <property type="entry name" value="TNP-like_RNaseH_N"/>
    <property type="match status" value="1"/>
</dbReference>
<dbReference type="EMBL" id="CARXXK010000001">
    <property type="protein sequence ID" value="CAI6349999.1"/>
    <property type="molecule type" value="Genomic_DNA"/>
</dbReference>
<dbReference type="PANTHER" id="PTHR47577">
    <property type="entry name" value="THAP DOMAIN-CONTAINING PROTEIN 6"/>
    <property type="match status" value="1"/>
</dbReference>
<keyword evidence="8" id="KW-1185">Reference proteome</keyword>
<evidence type="ECO:0000256" key="3">
    <source>
        <dbReference type="ARBA" id="ARBA00022833"/>
    </source>
</evidence>
<keyword evidence="2 5" id="KW-0863">Zinc-finger</keyword>
<dbReference type="GO" id="GO:0003677">
    <property type="term" value="F:DNA binding"/>
    <property type="evidence" value="ECO:0007669"/>
    <property type="project" value="UniProtKB-UniRule"/>
</dbReference>
<evidence type="ECO:0000256" key="1">
    <source>
        <dbReference type="ARBA" id="ARBA00022723"/>
    </source>
</evidence>
<dbReference type="Pfam" id="PF12017">
    <property type="entry name" value="Tnp_P_element"/>
    <property type="match status" value="1"/>
</dbReference>
<dbReference type="InterPro" id="IPR021896">
    <property type="entry name" value="THAP9-like_HTH"/>
</dbReference>
<accession>A0AAV0W2I1</accession>
<evidence type="ECO:0000256" key="5">
    <source>
        <dbReference type="PROSITE-ProRule" id="PRU00309"/>
    </source>
</evidence>
<dbReference type="SMART" id="SM00692">
    <property type="entry name" value="DM3"/>
    <property type="match status" value="1"/>
</dbReference>
<dbReference type="AlphaFoldDB" id="A0AAV0W2I1"/>
<dbReference type="Pfam" id="PF21789">
    <property type="entry name" value="TNP-like_RNaseH_C"/>
    <property type="match status" value="1"/>
</dbReference>
<name>A0AAV0W2I1_9HEMI</name>
<gene>
    <name evidence="7" type="ORF">MEUPH1_LOCUS6502</name>
</gene>
<feature type="domain" description="THAP-type" evidence="6">
    <location>
        <begin position="1"/>
        <end position="80"/>
    </location>
</feature>
<proteinExistence type="predicted"/>
<keyword evidence="1" id="KW-0479">Metal-binding</keyword>
<organism evidence="7 8">
    <name type="scientific">Macrosiphum euphorbiae</name>
    <name type="common">potato aphid</name>
    <dbReference type="NCBI Taxonomy" id="13131"/>
    <lineage>
        <taxon>Eukaryota</taxon>
        <taxon>Metazoa</taxon>
        <taxon>Ecdysozoa</taxon>
        <taxon>Arthropoda</taxon>
        <taxon>Hexapoda</taxon>
        <taxon>Insecta</taxon>
        <taxon>Pterygota</taxon>
        <taxon>Neoptera</taxon>
        <taxon>Paraneoptera</taxon>
        <taxon>Hemiptera</taxon>
        <taxon>Sternorrhyncha</taxon>
        <taxon>Aphidomorpha</taxon>
        <taxon>Aphidoidea</taxon>
        <taxon>Aphididae</taxon>
        <taxon>Macrosiphini</taxon>
        <taxon>Macrosiphum</taxon>
    </lineage>
</organism>
<dbReference type="GO" id="GO:0008270">
    <property type="term" value="F:zinc ion binding"/>
    <property type="evidence" value="ECO:0007669"/>
    <property type="project" value="UniProtKB-KW"/>
</dbReference>
<dbReference type="InterPro" id="IPR048365">
    <property type="entry name" value="TNP-like_RNaseH_N"/>
</dbReference>
<dbReference type="InterPro" id="IPR048366">
    <property type="entry name" value="TNP-like_GBD"/>
</dbReference>